<evidence type="ECO:0000256" key="2">
    <source>
        <dbReference type="ARBA" id="ARBA00010596"/>
    </source>
</evidence>
<feature type="domain" description="Yip1" evidence="8">
    <location>
        <begin position="94"/>
        <end position="246"/>
    </location>
</feature>
<dbReference type="InterPro" id="IPR006977">
    <property type="entry name" value="Yip1_dom"/>
</dbReference>
<feature type="transmembrane region" description="Helical" evidence="6">
    <location>
        <begin position="103"/>
        <end position="126"/>
    </location>
</feature>
<accession>A0A0C9UX82</accession>
<dbReference type="Proteomes" id="UP000054279">
    <property type="component" value="Unassembled WGS sequence"/>
</dbReference>
<dbReference type="PANTHER" id="PTHR12822">
    <property type="entry name" value="PROTEIN YIPF"/>
    <property type="match status" value="1"/>
</dbReference>
<name>A0A0C9UX82_SPHS4</name>
<dbReference type="OrthoDB" id="10256463at2759"/>
<dbReference type="Pfam" id="PF04893">
    <property type="entry name" value="Yip1"/>
    <property type="match status" value="1"/>
</dbReference>
<keyword evidence="5 6" id="KW-0472">Membrane</keyword>
<feature type="transmembrane region" description="Helical" evidence="6">
    <location>
        <begin position="138"/>
        <end position="157"/>
    </location>
</feature>
<evidence type="ECO:0000313" key="10">
    <source>
        <dbReference type="EMBL" id="KIJ29936.1"/>
    </source>
</evidence>
<feature type="transmembrane region" description="Helical" evidence="6">
    <location>
        <begin position="232"/>
        <end position="259"/>
    </location>
</feature>
<evidence type="ECO:0000256" key="1">
    <source>
        <dbReference type="ARBA" id="ARBA00004141"/>
    </source>
</evidence>
<evidence type="ECO:0000256" key="7">
    <source>
        <dbReference type="SAM" id="MobiDB-lite"/>
    </source>
</evidence>
<feature type="compositionally biased region" description="Polar residues" evidence="7">
    <location>
        <begin position="24"/>
        <end position="39"/>
    </location>
</feature>
<dbReference type="GO" id="GO:0016192">
    <property type="term" value="P:vesicle-mediated transport"/>
    <property type="evidence" value="ECO:0007669"/>
    <property type="project" value="InterPro"/>
</dbReference>
<evidence type="ECO:0000259" key="8">
    <source>
        <dbReference type="Pfam" id="PF04893"/>
    </source>
</evidence>
<dbReference type="HOGENOM" id="CLU_059606_2_1_1"/>
<protein>
    <recommendedName>
        <fullName evidence="6">Protein YIP</fullName>
    </recommendedName>
</protein>
<evidence type="ECO:0000256" key="4">
    <source>
        <dbReference type="ARBA" id="ARBA00022989"/>
    </source>
</evidence>
<dbReference type="EMBL" id="KN837272">
    <property type="protein sequence ID" value="KIJ29936.1"/>
    <property type="molecule type" value="Genomic_DNA"/>
</dbReference>
<dbReference type="AlphaFoldDB" id="A0A0C9UX82"/>
<keyword evidence="4 6" id="KW-1133">Transmembrane helix</keyword>
<proteinExistence type="inferred from homology"/>
<evidence type="ECO:0000313" key="9">
    <source>
        <dbReference type="EMBL" id="KIJ28533.1"/>
    </source>
</evidence>
<dbReference type="EMBL" id="KN837303">
    <property type="protein sequence ID" value="KIJ28533.1"/>
    <property type="molecule type" value="Genomic_DNA"/>
</dbReference>
<feature type="transmembrane region" description="Helical" evidence="6">
    <location>
        <begin position="201"/>
        <end position="220"/>
    </location>
</feature>
<evidence type="ECO:0000256" key="3">
    <source>
        <dbReference type="ARBA" id="ARBA00022692"/>
    </source>
</evidence>
<dbReference type="GO" id="GO:0031267">
    <property type="term" value="F:small GTPase binding"/>
    <property type="evidence" value="ECO:0007669"/>
    <property type="project" value="InterPro"/>
</dbReference>
<comment type="subcellular location">
    <subcellularLocation>
        <location evidence="6">Golgi apparatus membrane</location>
        <topology evidence="6">Multi-pass membrane protein</topology>
    </subcellularLocation>
    <subcellularLocation>
        <location evidence="1">Membrane</location>
        <topology evidence="1">Multi-pass membrane protein</topology>
    </subcellularLocation>
</comment>
<feature type="region of interest" description="Disordered" evidence="7">
    <location>
        <begin position="24"/>
        <end position="44"/>
    </location>
</feature>
<evidence type="ECO:0000256" key="5">
    <source>
        <dbReference type="ARBA" id="ARBA00023136"/>
    </source>
</evidence>
<dbReference type="PANTHER" id="PTHR12822:SF2">
    <property type="entry name" value="PROTEIN YIPF"/>
    <property type="match status" value="1"/>
</dbReference>
<feature type="transmembrane region" description="Helical" evidence="6">
    <location>
        <begin position="177"/>
        <end position="194"/>
    </location>
</feature>
<dbReference type="GO" id="GO:0000139">
    <property type="term" value="C:Golgi membrane"/>
    <property type="evidence" value="ECO:0007669"/>
    <property type="project" value="UniProtKB-SubCell"/>
</dbReference>
<comment type="similarity">
    <text evidence="2 6">Belongs to the YIP1 family.</text>
</comment>
<keyword evidence="3 6" id="KW-0812">Transmembrane</keyword>
<sequence>MSYQPIESDERDSGTGLEFRSFLGNETSNAPTVGGSPSPNRGYYGEQPVHTNASGFWTIEYYQKYFDVDTKTVLTRCLTTLLPTLPSYLTAHINPAPDLYGPFWTLTTLIFSLFVFSSLASSIVSYLSASPITYDFQLLSVAVGLVYIYGIGVPLGLWAALKYLGVSEWGLVEAWSVWGYGMFVWIPVSVLCVIPVPIVRWVLVGAAFGLSGYFLIRNVYPVLASAEQKATRLFVIILVILHAAVALTFKILFFSYYVIDELAENDPLGTGPGNPNSMSMSDAMSSTVAEMTSTMSS</sequence>
<reference evidence="10 11" key="1">
    <citation type="submission" date="2014-06" db="EMBL/GenBank/DDBJ databases">
        <title>Evolutionary Origins and Diversification of the Mycorrhizal Mutualists.</title>
        <authorList>
            <consortium name="DOE Joint Genome Institute"/>
            <consortium name="Mycorrhizal Genomics Consortium"/>
            <person name="Kohler A."/>
            <person name="Kuo A."/>
            <person name="Nagy L.G."/>
            <person name="Floudas D."/>
            <person name="Copeland A."/>
            <person name="Barry K.W."/>
            <person name="Cichocki N."/>
            <person name="Veneault-Fourrey C."/>
            <person name="LaButti K."/>
            <person name="Lindquist E.A."/>
            <person name="Lipzen A."/>
            <person name="Lundell T."/>
            <person name="Morin E."/>
            <person name="Murat C."/>
            <person name="Riley R."/>
            <person name="Ohm R."/>
            <person name="Sun H."/>
            <person name="Tunlid A."/>
            <person name="Henrissat B."/>
            <person name="Grigoriev I.V."/>
            <person name="Hibbett D.S."/>
            <person name="Martin F."/>
        </authorList>
    </citation>
    <scope>NUCLEOTIDE SEQUENCE [LARGE SCALE GENOMIC DNA]</scope>
    <source>
        <strain evidence="10 11">SS14</strain>
    </source>
</reference>
<gene>
    <name evidence="10" type="ORF">M422DRAFT_214747</name>
    <name evidence="9" type="ORF">M422DRAFT_215328</name>
</gene>
<evidence type="ECO:0000313" key="11">
    <source>
        <dbReference type="Proteomes" id="UP000054279"/>
    </source>
</evidence>
<organism evidence="10 11">
    <name type="scientific">Sphaerobolus stellatus (strain SS14)</name>
    <dbReference type="NCBI Taxonomy" id="990650"/>
    <lineage>
        <taxon>Eukaryota</taxon>
        <taxon>Fungi</taxon>
        <taxon>Dikarya</taxon>
        <taxon>Basidiomycota</taxon>
        <taxon>Agaricomycotina</taxon>
        <taxon>Agaricomycetes</taxon>
        <taxon>Phallomycetidae</taxon>
        <taxon>Geastrales</taxon>
        <taxon>Sphaerobolaceae</taxon>
        <taxon>Sphaerobolus</taxon>
    </lineage>
</organism>
<dbReference type="InterPro" id="IPR039765">
    <property type="entry name" value="Yip5/YIPF1/YIPF2"/>
</dbReference>
<keyword evidence="11" id="KW-1185">Reference proteome</keyword>
<evidence type="ECO:0000256" key="6">
    <source>
        <dbReference type="RuleBase" id="RU361264"/>
    </source>
</evidence>